<reference evidence="2" key="1">
    <citation type="journal article" date="2014" name="Int. J. Syst. Evol. Microbiol.">
        <title>Complete genome sequence of Corynebacterium casei LMG S-19264T (=DSM 44701T), isolated from a smear-ripened cheese.</title>
        <authorList>
            <consortium name="US DOE Joint Genome Institute (JGI-PGF)"/>
            <person name="Walter F."/>
            <person name="Albersmeier A."/>
            <person name="Kalinowski J."/>
            <person name="Ruckert C."/>
        </authorList>
    </citation>
    <scope>NUCLEOTIDE SEQUENCE</scope>
    <source>
        <strain evidence="2">JCM 4956</strain>
    </source>
</reference>
<feature type="compositionally biased region" description="Gly residues" evidence="1">
    <location>
        <begin position="277"/>
        <end position="295"/>
    </location>
</feature>
<dbReference type="Proteomes" id="UP000645555">
    <property type="component" value="Unassembled WGS sequence"/>
</dbReference>
<keyword evidence="3" id="KW-1185">Reference proteome</keyword>
<evidence type="ECO:0008006" key="4">
    <source>
        <dbReference type="Google" id="ProtNLM"/>
    </source>
</evidence>
<feature type="compositionally biased region" description="Basic and acidic residues" evidence="1">
    <location>
        <begin position="490"/>
        <end position="506"/>
    </location>
</feature>
<proteinExistence type="predicted"/>
<feature type="compositionally biased region" description="Basic and acidic residues" evidence="1">
    <location>
        <begin position="413"/>
        <end position="437"/>
    </location>
</feature>
<dbReference type="AlphaFoldDB" id="A0A918K1R7"/>
<accession>A0A918K1R7</accession>
<evidence type="ECO:0000313" key="3">
    <source>
        <dbReference type="Proteomes" id="UP000645555"/>
    </source>
</evidence>
<dbReference type="EMBL" id="BMWD01000001">
    <property type="protein sequence ID" value="GGX39906.1"/>
    <property type="molecule type" value="Genomic_DNA"/>
</dbReference>
<reference evidence="2" key="2">
    <citation type="submission" date="2020-09" db="EMBL/GenBank/DDBJ databases">
        <authorList>
            <person name="Sun Q."/>
            <person name="Ohkuma M."/>
        </authorList>
    </citation>
    <scope>NUCLEOTIDE SEQUENCE</scope>
    <source>
        <strain evidence="2">JCM 4956</strain>
    </source>
</reference>
<feature type="region of interest" description="Disordered" evidence="1">
    <location>
        <begin position="233"/>
        <end position="689"/>
    </location>
</feature>
<feature type="compositionally biased region" description="Basic and acidic residues" evidence="1">
    <location>
        <begin position="663"/>
        <end position="672"/>
    </location>
</feature>
<feature type="compositionally biased region" description="Acidic residues" evidence="1">
    <location>
        <begin position="315"/>
        <end position="333"/>
    </location>
</feature>
<feature type="compositionally biased region" description="Pro residues" evidence="1">
    <location>
        <begin position="627"/>
        <end position="650"/>
    </location>
</feature>
<feature type="compositionally biased region" description="Pro residues" evidence="1">
    <location>
        <begin position="368"/>
        <end position="389"/>
    </location>
</feature>
<feature type="compositionally biased region" description="Low complexity" evidence="1">
    <location>
        <begin position="245"/>
        <end position="258"/>
    </location>
</feature>
<gene>
    <name evidence="2" type="ORF">GCM10010515_03100</name>
</gene>
<organism evidence="2 3">
    <name type="scientific">Streptomyces fructofermentans</name>
    <dbReference type="NCBI Taxonomy" id="152141"/>
    <lineage>
        <taxon>Bacteria</taxon>
        <taxon>Bacillati</taxon>
        <taxon>Actinomycetota</taxon>
        <taxon>Actinomycetes</taxon>
        <taxon>Kitasatosporales</taxon>
        <taxon>Streptomycetaceae</taxon>
        <taxon>Streptomyces</taxon>
    </lineage>
</organism>
<sequence length="707" mass="72369">MSGSRISLDRAGYGLLSRTLAECGQGAVTGVLQVSGKPGGVFHLRDGFVVAAESPGSPGPEALLLRSGRISEEQWDALLFEAGAGRWPQAGLVAHEYAGAAQLRVICMQALQDAVFAVVAGRVDGCEPLAAWADPPASVAVGEAPLRLLQEATRKLTAVAGLPCPVLPDRERPYPAAGVDPQDGALPVLRRELLTHADGRRTVRDLAFRTGRPLYTVTVETGRMLGEGLLDCSEESAPERPPVVRTQLTGPLRPLRPGTPGPEDEAAGRRAADTGAGPSGAGDGAGDGLPEGAGSGDRPAGDGSPSGDSESGDSPSDDSPSDDSPDDASDPDDPPSTGAARSDATESADSHADGTSNGSSPQSGSPPDSSPPAGPVPDAPPSDAPPSDAPPFDATESGTARGDSPPPDVPESGVHEPEVQESGVHEPGKASPDREAPGPDPEQDDDTPAGDAYRGDAPAEDAYPEDPHAQDASPEDAPAGEPSAEDAPPEDARTREASPEGPHAEDAQPEGPSPEDGRPGEAPFEVTWPGATPPGARPDVLNSDAPPFDALSPGWTFDAAPLDVTPFTAPLTPLTPFGGTHDDVPPPGGSPWDVPRTEDPRACTPLPYSPSSDAAWPRPAEADGPGPGRPRPEGFPPYVPLHPTPAPEPAPEALGADSASGPTDRELPRREPGASGITESLDSAQRGASWKGFFRLRNRIWTPDSGT</sequence>
<dbReference type="RefSeq" id="WP_308434762.1">
    <property type="nucleotide sequence ID" value="NZ_BMWD01000001.1"/>
</dbReference>
<evidence type="ECO:0000313" key="2">
    <source>
        <dbReference type="EMBL" id="GGX39906.1"/>
    </source>
</evidence>
<feature type="compositionally biased region" description="Low complexity" evidence="1">
    <location>
        <begin position="358"/>
        <end position="367"/>
    </location>
</feature>
<comment type="caution">
    <text evidence="2">The sequence shown here is derived from an EMBL/GenBank/DDBJ whole genome shotgun (WGS) entry which is preliminary data.</text>
</comment>
<evidence type="ECO:0000256" key="1">
    <source>
        <dbReference type="SAM" id="MobiDB-lite"/>
    </source>
</evidence>
<feature type="compositionally biased region" description="Low complexity" evidence="1">
    <location>
        <begin position="296"/>
        <end position="314"/>
    </location>
</feature>
<name>A0A918K1R7_9ACTN</name>
<feature type="compositionally biased region" description="Low complexity" evidence="1">
    <location>
        <begin position="565"/>
        <end position="579"/>
    </location>
</feature>
<protein>
    <recommendedName>
        <fullName evidence="4">DUF4388 domain-containing protein</fullName>
    </recommendedName>
</protein>